<accession>A0A7W8ECD7</accession>
<proteinExistence type="predicted"/>
<dbReference type="AlphaFoldDB" id="A0A7W8ECD7"/>
<gene>
    <name evidence="3" type="ORF">HDF15_004967</name>
</gene>
<evidence type="ECO:0000313" key="3">
    <source>
        <dbReference type="EMBL" id="MBB5066586.1"/>
    </source>
</evidence>
<dbReference type="Pfam" id="PF13290">
    <property type="entry name" value="CHB_HEX_C_1"/>
    <property type="match status" value="1"/>
</dbReference>
<evidence type="ECO:0000313" key="4">
    <source>
        <dbReference type="Proteomes" id="UP000584867"/>
    </source>
</evidence>
<evidence type="ECO:0000256" key="1">
    <source>
        <dbReference type="SAM" id="SignalP"/>
    </source>
</evidence>
<dbReference type="RefSeq" id="WP_184260437.1">
    <property type="nucleotide sequence ID" value="NZ_JACHIO010000030.1"/>
</dbReference>
<organism evidence="3 4">
    <name type="scientific">Granulicella mallensis</name>
    <dbReference type="NCBI Taxonomy" id="940614"/>
    <lineage>
        <taxon>Bacteria</taxon>
        <taxon>Pseudomonadati</taxon>
        <taxon>Acidobacteriota</taxon>
        <taxon>Terriglobia</taxon>
        <taxon>Terriglobales</taxon>
        <taxon>Acidobacteriaceae</taxon>
        <taxon>Granulicella</taxon>
    </lineage>
</organism>
<dbReference type="InterPro" id="IPR059177">
    <property type="entry name" value="GH29D-like_dom"/>
</dbReference>
<evidence type="ECO:0000259" key="2">
    <source>
        <dbReference type="Pfam" id="PF13290"/>
    </source>
</evidence>
<name>A0A7W8ECD7_9BACT</name>
<feature type="domain" description="GH29D-like beta-sandwich" evidence="2">
    <location>
        <begin position="197"/>
        <end position="251"/>
    </location>
</feature>
<feature type="signal peptide" evidence="1">
    <location>
        <begin position="1"/>
        <end position="21"/>
    </location>
</feature>
<reference evidence="3 4" key="1">
    <citation type="submission" date="2020-08" db="EMBL/GenBank/DDBJ databases">
        <title>Genomic Encyclopedia of Type Strains, Phase IV (KMG-V): Genome sequencing to study the core and pangenomes of soil and plant-associated prokaryotes.</title>
        <authorList>
            <person name="Whitman W."/>
        </authorList>
    </citation>
    <scope>NUCLEOTIDE SEQUENCE [LARGE SCALE GENOMIC DNA]</scope>
    <source>
        <strain evidence="3 4">X5P3</strain>
    </source>
</reference>
<protein>
    <recommendedName>
        <fullName evidence="2">GH29D-like beta-sandwich domain-containing protein</fullName>
    </recommendedName>
</protein>
<comment type="caution">
    <text evidence="3">The sequence shown here is derived from an EMBL/GenBank/DDBJ whole genome shotgun (WGS) entry which is preliminary data.</text>
</comment>
<sequence length="648" mass="66896">MKIFSMLLVLLASLSATALRAQTTATPVITLASGSYTFPSSTTITDSTSGASILWCYVASGSCTPNTSYTAAIYLNPATTETICANATASGDSVSSTVCHEYTRAEAQTATPSITLASGIYAMPTSTTITDPTSGAAILWCYVATGSCTPSTAYTGSIYVDPASAETICANATASGYTASGTACNSYTAGTTISFSYSNGKVTMSTSIVGASIFYTLDGSTATEASIEYIPGNPITVAPGTTINAAAVQMTSGSNTGVAVQNGQATTSDWKTVLSSSESQSAPYVSSYNTPRLDYGPGNNTCADGVCGIPTQIGMVPNQPLPSATGGGTATNFNMTTENLSGAGGGLQVLWPYDTGTVGCDSCTTMIEDFYIWPQYTASINPANVENWELDMNSWNVAIPTYGYLGASFQCSIIDGGWQYNGQHAPGWTNFSATGFSSMTKINHDCQFPFGTLSAAITSATQQSFTVTPNVTGSVTAATVEPGMILLVDNEEILCTAASGNTCTASQRGWAGTAPATHAAGALYSGSVHVQYHVTFKPGDTSVCKEDGASGTAVECVFIDYLIVNNVKYDFHAIYGTQTVGGVPGYSALTVPAYAYTYGIDRVFDQKQIDVASGIGSTSAPAQVGEYVDRDNVTASFGVLGSQTYVVP</sequence>
<dbReference type="Proteomes" id="UP000584867">
    <property type="component" value="Unassembled WGS sequence"/>
</dbReference>
<dbReference type="EMBL" id="JACHIO010000030">
    <property type="protein sequence ID" value="MBB5066586.1"/>
    <property type="molecule type" value="Genomic_DNA"/>
</dbReference>
<keyword evidence="1" id="KW-0732">Signal</keyword>
<feature type="chain" id="PRO_5031114662" description="GH29D-like beta-sandwich domain-containing protein" evidence="1">
    <location>
        <begin position="22"/>
        <end position="648"/>
    </location>
</feature>